<evidence type="ECO:0000313" key="1">
    <source>
        <dbReference type="EMBL" id="QBK84523.1"/>
    </source>
</evidence>
<organism evidence="1">
    <name type="scientific">Pithovirus LCDPAC01</name>
    <dbReference type="NCBI Taxonomy" id="2506600"/>
    <lineage>
        <taxon>Viruses</taxon>
        <taxon>Pithoviruses</taxon>
    </lineage>
</organism>
<reference evidence="1" key="1">
    <citation type="journal article" date="2019" name="MBio">
        <title>Virus Genomes from Deep Sea Sediments Expand the Ocean Megavirome and Support Independent Origins of Viral Gigantism.</title>
        <authorList>
            <person name="Backstrom D."/>
            <person name="Yutin N."/>
            <person name="Jorgensen S.L."/>
            <person name="Dharamshi J."/>
            <person name="Homa F."/>
            <person name="Zaremba-Niedwiedzka K."/>
            <person name="Spang A."/>
            <person name="Wolf Y.I."/>
            <person name="Koonin E.V."/>
            <person name="Ettema T.J."/>
        </authorList>
    </citation>
    <scope>NUCLEOTIDE SEQUENCE</scope>
</reference>
<accession>A0A481YQ27</accession>
<protein>
    <submittedName>
        <fullName evidence="1">Uncharacterized protein</fullName>
    </submittedName>
</protein>
<gene>
    <name evidence="1" type="ORF">LCDPAC01_00040</name>
</gene>
<dbReference type="EMBL" id="MK500278">
    <property type="protein sequence ID" value="QBK84523.1"/>
    <property type="molecule type" value="Genomic_DNA"/>
</dbReference>
<name>A0A481YQ27_9VIRU</name>
<sequence length="51" mass="5855">MVDKGILPNEKVIQITSISGHRYTLNSLPVVKTFIDHVREEHINVLLETKQ</sequence>
<proteinExistence type="predicted"/>